<organism evidence="2 3">
    <name type="scientific">Nocardia salmonicida</name>
    <dbReference type="NCBI Taxonomy" id="53431"/>
    <lineage>
        <taxon>Bacteria</taxon>
        <taxon>Bacillati</taxon>
        <taxon>Actinomycetota</taxon>
        <taxon>Actinomycetes</taxon>
        <taxon>Mycobacteriales</taxon>
        <taxon>Nocardiaceae</taxon>
        <taxon>Nocardia</taxon>
    </lineage>
</organism>
<accession>A0ABZ1N7H8</accession>
<gene>
    <name evidence="2" type="ORF">OG308_31695</name>
</gene>
<dbReference type="EMBL" id="CP109527">
    <property type="protein sequence ID" value="WTY35773.1"/>
    <property type="molecule type" value="Genomic_DNA"/>
</dbReference>
<evidence type="ECO:0000313" key="2">
    <source>
        <dbReference type="EMBL" id="WTY35773.1"/>
    </source>
</evidence>
<keyword evidence="1" id="KW-0812">Transmembrane</keyword>
<dbReference type="Proteomes" id="UP001621418">
    <property type="component" value="Chromosome"/>
</dbReference>
<protein>
    <submittedName>
        <fullName evidence="2">Uncharacterized protein</fullName>
    </submittedName>
</protein>
<evidence type="ECO:0000313" key="3">
    <source>
        <dbReference type="Proteomes" id="UP001621418"/>
    </source>
</evidence>
<keyword evidence="1" id="KW-0472">Membrane</keyword>
<reference evidence="2 3" key="1">
    <citation type="submission" date="2022-10" db="EMBL/GenBank/DDBJ databases">
        <title>The complete genomes of actinobacterial strains from the NBC collection.</title>
        <authorList>
            <person name="Joergensen T.S."/>
            <person name="Alvarez Arevalo M."/>
            <person name="Sterndorff E.B."/>
            <person name="Faurdal D."/>
            <person name="Vuksanovic O."/>
            <person name="Mourched A.-S."/>
            <person name="Charusanti P."/>
            <person name="Shaw S."/>
            <person name="Blin K."/>
            <person name="Weber T."/>
        </authorList>
    </citation>
    <scope>NUCLEOTIDE SEQUENCE [LARGE SCALE GENOMIC DNA]</scope>
    <source>
        <strain evidence="2 3">NBC_01413</strain>
    </source>
</reference>
<sequence length="54" mass="6039">MKPVKPRKSTAILMAAWLSTFVVYLFVKPTDTTAEGPTTFLNAVPTWVNSEPER</sequence>
<dbReference type="GeneID" id="91378726"/>
<dbReference type="RefSeq" id="WP_328656520.1">
    <property type="nucleotide sequence ID" value="NZ_CP108014.1"/>
</dbReference>
<proteinExistence type="predicted"/>
<keyword evidence="1" id="KW-1133">Transmembrane helix</keyword>
<name>A0ABZ1N7H8_9NOCA</name>
<feature type="transmembrane region" description="Helical" evidence="1">
    <location>
        <begin position="9"/>
        <end position="27"/>
    </location>
</feature>
<evidence type="ECO:0000256" key="1">
    <source>
        <dbReference type="SAM" id="Phobius"/>
    </source>
</evidence>
<keyword evidence="3" id="KW-1185">Reference proteome</keyword>